<dbReference type="Gene3D" id="3.40.50.300">
    <property type="entry name" value="P-loop containing nucleotide triphosphate hydrolases"/>
    <property type="match status" value="1"/>
</dbReference>
<feature type="repeat" description="TPR" evidence="3">
    <location>
        <begin position="597"/>
        <end position="630"/>
    </location>
</feature>
<dbReference type="Pfam" id="PF00515">
    <property type="entry name" value="TPR_1"/>
    <property type="match status" value="4"/>
</dbReference>
<dbReference type="SUPFAM" id="SSF46785">
    <property type="entry name" value="Winged helix' DNA-binding domain"/>
    <property type="match status" value="1"/>
</dbReference>
<name>A0A8J6XSM4_9CYAN</name>
<feature type="domain" description="HTH marR-type" evidence="4">
    <location>
        <begin position="299"/>
        <end position="347"/>
    </location>
</feature>
<dbReference type="SUPFAM" id="SSF52540">
    <property type="entry name" value="P-loop containing nucleoside triphosphate hydrolases"/>
    <property type="match status" value="1"/>
</dbReference>
<dbReference type="Proteomes" id="UP000629098">
    <property type="component" value="Unassembled WGS sequence"/>
</dbReference>
<dbReference type="InterPro" id="IPR011991">
    <property type="entry name" value="ArsR-like_HTH"/>
</dbReference>
<dbReference type="InterPro" id="IPR036388">
    <property type="entry name" value="WH-like_DNA-bd_sf"/>
</dbReference>
<accession>A0A8J6XSM4</accession>
<dbReference type="EMBL" id="JACXAE010000098">
    <property type="protein sequence ID" value="MBD2776766.1"/>
    <property type="molecule type" value="Genomic_DNA"/>
</dbReference>
<gene>
    <name evidence="5" type="ORF">ICL16_33125</name>
</gene>
<dbReference type="SUPFAM" id="SSF48439">
    <property type="entry name" value="Protein prenylyltransferase"/>
    <property type="match status" value="1"/>
</dbReference>
<dbReference type="Pfam" id="PF13432">
    <property type="entry name" value="TPR_16"/>
    <property type="match status" value="1"/>
</dbReference>
<feature type="repeat" description="TPR" evidence="3">
    <location>
        <begin position="631"/>
        <end position="664"/>
    </location>
</feature>
<feature type="repeat" description="TPR" evidence="3">
    <location>
        <begin position="461"/>
        <end position="494"/>
    </location>
</feature>
<sequence length="800" mass="94207">MKSTFLSRFTPSLMAPETLEAILVQRHQLADDLVEVIRESAQTANKHFRLLVGMRGIGKTHMIALIYHRVSKMEDLRDKLLIAWLREEEWGVTSFLDLLLRIFRAFEKEYPAEYNTKLNQQVEALYQLSQEEAEFQAAVLLREFVGKRTLLLLMENLDDLFDGLSDIGQKQLRAYIQNYSFITILATAQSLFDGVRRQDDPFYGFFYPHSLKELTLDEAVDLLRHIARLEEDKELESFIQSSTGRDRIKAIHHLAGGNHRIYVILSQFLTRKSLDELVEPFMQMLDDLTPYYQARMVWLSLQQRKIIEFLSDRRHAITVKEIAQRCFITHQTASSQLKDLREKCYVTSHAIGRESFYELQEPLMRFCLEVKKQRGEPIRLFVDFLRLWYTRQELQERLELLPPNAKVEREYVLHALRAIKHESEDPHVAMLIDNSETYLDKAEFFHALQVAQKLVEIRGHSWDWLNQGYCLDELGRYEEALVSYDKAIELDLNNGTTWFNRGVTLEKLERYEEALASYDCVIELDSDDVATWKNRGWVLKKLERYEEALALYDWVIELDSDDVTTWKNRGWVLGKLERYEEALVCYDKLIKLYPFDASDWKNRGWVLKKLERYEEALSSYNQVIELDPDDAAAWKNQGWMLGKLERYEEALSSYNQVIELDPDDGTTWRNPDWVLGKLPRRTESIVYNLFKSTQDQAMWNSRIKTLIELYDKHQVSSALAQGLVPSIPTLMSEIVSDKVARTWLEIWQEIVDDRPEFQIPLRLLNAAVRYRETKGDQRVLLELPIEERKLLQEVLGIKEW</sequence>
<dbReference type="CDD" id="cd00090">
    <property type="entry name" value="HTH_ARSR"/>
    <property type="match status" value="1"/>
</dbReference>
<feature type="repeat" description="TPR" evidence="3">
    <location>
        <begin position="563"/>
        <end position="596"/>
    </location>
</feature>
<evidence type="ECO:0000313" key="6">
    <source>
        <dbReference type="Proteomes" id="UP000629098"/>
    </source>
</evidence>
<dbReference type="AlphaFoldDB" id="A0A8J6XSM4"/>
<dbReference type="PROSITE" id="PS50293">
    <property type="entry name" value="TPR_REGION"/>
    <property type="match status" value="2"/>
</dbReference>
<dbReference type="PROSITE" id="PS50005">
    <property type="entry name" value="TPR"/>
    <property type="match status" value="6"/>
</dbReference>
<keyword evidence="6" id="KW-1185">Reference proteome</keyword>
<dbReference type="InterPro" id="IPR019734">
    <property type="entry name" value="TPR_rpt"/>
</dbReference>
<dbReference type="RefSeq" id="WP_190835819.1">
    <property type="nucleotide sequence ID" value="NZ_CAWPPI010000098.1"/>
</dbReference>
<dbReference type="Pfam" id="PF12802">
    <property type="entry name" value="MarR_2"/>
    <property type="match status" value="1"/>
</dbReference>
<proteinExistence type="predicted"/>
<keyword evidence="1" id="KW-0677">Repeat</keyword>
<evidence type="ECO:0000256" key="1">
    <source>
        <dbReference type="ARBA" id="ARBA00022737"/>
    </source>
</evidence>
<organism evidence="5 6">
    <name type="scientific">Iningainema tapete BLCC-T55</name>
    <dbReference type="NCBI Taxonomy" id="2748662"/>
    <lineage>
        <taxon>Bacteria</taxon>
        <taxon>Bacillati</taxon>
        <taxon>Cyanobacteriota</taxon>
        <taxon>Cyanophyceae</taxon>
        <taxon>Nostocales</taxon>
        <taxon>Scytonemataceae</taxon>
        <taxon>Iningainema tapete</taxon>
    </lineage>
</organism>
<feature type="repeat" description="TPR" evidence="3">
    <location>
        <begin position="495"/>
        <end position="528"/>
    </location>
</feature>
<dbReference type="InterPro" id="IPR027417">
    <property type="entry name" value="P-loop_NTPase"/>
</dbReference>
<evidence type="ECO:0000259" key="4">
    <source>
        <dbReference type="Pfam" id="PF12802"/>
    </source>
</evidence>
<protein>
    <submittedName>
        <fullName evidence="5">Tetratricopeptide repeat protein</fullName>
    </submittedName>
</protein>
<dbReference type="InterPro" id="IPR036390">
    <property type="entry name" value="WH_DNA-bd_sf"/>
</dbReference>
<dbReference type="InterPro" id="IPR051685">
    <property type="entry name" value="Ycf3/AcsC/BcsC/TPR_MFPF"/>
</dbReference>
<evidence type="ECO:0000256" key="2">
    <source>
        <dbReference type="ARBA" id="ARBA00022803"/>
    </source>
</evidence>
<dbReference type="PANTHER" id="PTHR44943:SF8">
    <property type="entry name" value="TPR REPEAT-CONTAINING PROTEIN MJ0263"/>
    <property type="match status" value="1"/>
</dbReference>
<dbReference type="InterPro" id="IPR000835">
    <property type="entry name" value="HTH_MarR-typ"/>
</dbReference>
<dbReference type="InterPro" id="IPR011990">
    <property type="entry name" value="TPR-like_helical_dom_sf"/>
</dbReference>
<evidence type="ECO:0000256" key="3">
    <source>
        <dbReference type="PROSITE-ProRule" id="PRU00339"/>
    </source>
</evidence>
<keyword evidence="2 3" id="KW-0802">TPR repeat</keyword>
<dbReference type="SMART" id="SM00028">
    <property type="entry name" value="TPR"/>
    <property type="match status" value="6"/>
</dbReference>
<comment type="caution">
    <text evidence="5">The sequence shown here is derived from an EMBL/GenBank/DDBJ whole genome shotgun (WGS) entry which is preliminary data.</text>
</comment>
<dbReference type="Gene3D" id="1.25.40.10">
    <property type="entry name" value="Tetratricopeptide repeat domain"/>
    <property type="match status" value="2"/>
</dbReference>
<feature type="repeat" description="TPR" evidence="3">
    <location>
        <begin position="529"/>
        <end position="562"/>
    </location>
</feature>
<dbReference type="PANTHER" id="PTHR44943">
    <property type="entry name" value="CELLULOSE SYNTHASE OPERON PROTEIN C"/>
    <property type="match status" value="1"/>
</dbReference>
<reference evidence="5" key="1">
    <citation type="submission" date="2020-09" db="EMBL/GenBank/DDBJ databases">
        <title>Iningainema tapete sp. nov. (Scytonemataceae, Cyanobacteria) from greenhouses in central Florida (USA) produces two types of nodularin with biosynthetic potential for microcystin-LR and anabaenopeptins.</title>
        <authorList>
            <person name="Berthold D.E."/>
            <person name="Lefler F.W."/>
            <person name="Huang I.-S."/>
            <person name="Abdulla H."/>
            <person name="Zimba P.V."/>
            <person name="Laughinghouse H.D. IV."/>
        </authorList>
    </citation>
    <scope>NUCLEOTIDE SEQUENCE</scope>
    <source>
        <strain evidence="5">BLCCT55</strain>
    </source>
</reference>
<dbReference type="Gene3D" id="1.10.10.10">
    <property type="entry name" value="Winged helix-like DNA-binding domain superfamily/Winged helix DNA-binding domain"/>
    <property type="match status" value="1"/>
</dbReference>
<evidence type="ECO:0000313" key="5">
    <source>
        <dbReference type="EMBL" id="MBD2776766.1"/>
    </source>
</evidence>